<evidence type="ECO:0000313" key="3">
    <source>
        <dbReference type="EMBL" id="OOR03461.1"/>
    </source>
</evidence>
<dbReference type="InterPro" id="IPR037914">
    <property type="entry name" value="SpoVT-AbrB_sf"/>
</dbReference>
<dbReference type="RefSeq" id="WP_002191591.1">
    <property type="nucleotide sequence ID" value="NZ_CP035958.1"/>
</dbReference>
<evidence type="ECO:0000259" key="2">
    <source>
        <dbReference type="PROSITE" id="PS51740"/>
    </source>
</evidence>
<gene>
    <name evidence="3" type="ORF">BW900_27030</name>
</gene>
<name>A0A1S9T1G0_BACMY</name>
<dbReference type="Proteomes" id="UP000190696">
    <property type="component" value="Unassembled WGS sequence"/>
</dbReference>
<dbReference type="PANTHER" id="PTHR36432">
    <property type="match status" value="1"/>
</dbReference>
<keyword evidence="1" id="KW-0238">DNA-binding</keyword>
<dbReference type="InterPro" id="IPR052731">
    <property type="entry name" value="B_subtilis_Trans_State_Reg"/>
</dbReference>
<dbReference type="PANTHER" id="PTHR36432:SF4">
    <property type="entry name" value="TRANSITION STATE REGULATOR ABH-RELATED"/>
    <property type="match status" value="1"/>
</dbReference>
<feature type="domain" description="SpoVT-AbrB" evidence="2">
    <location>
        <begin position="5"/>
        <end position="50"/>
    </location>
</feature>
<dbReference type="GO" id="GO:0003677">
    <property type="term" value="F:DNA binding"/>
    <property type="evidence" value="ECO:0007669"/>
    <property type="project" value="UniProtKB-UniRule"/>
</dbReference>
<dbReference type="InterPro" id="IPR007159">
    <property type="entry name" value="SpoVT-AbrB_dom"/>
</dbReference>
<sequence>MKSTGMTRKVDGLGLVVIPKELRDTFGIKEQSPLEIFIEGEKIVLQKYQAGGACVVTGEISERNMSLANGKITVSPQGAEYLVKQLQQYQVK</sequence>
<reference evidence="3 4" key="1">
    <citation type="submission" date="2017-01" db="EMBL/GenBank/DDBJ databases">
        <title>Bacillus cereus isolates.</title>
        <authorList>
            <person name="Beno S.M."/>
        </authorList>
    </citation>
    <scope>NUCLEOTIDE SEQUENCE [LARGE SCALE GENOMIC DNA]</scope>
    <source>
        <strain evidence="3 4">FSL W7-1108</strain>
    </source>
</reference>
<dbReference type="EMBL" id="MUAI01000043">
    <property type="protein sequence ID" value="OOR03461.1"/>
    <property type="molecule type" value="Genomic_DNA"/>
</dbReference>
<evidence type="ECO:0000256" key="1">
    <source>
        <dbReference type="PROSITE-ProRule" id="PRU01076"/>
    </source>
</evidence>
<dbReference type="Gene3D" id="2.10.260.10">
    <property type="match status" value="1"/>
</dbReference>
<dbReference type="Pfam" id="PF18277">
    <property type="entry name" value="AbrB_C"/>
    <property type="match status" value="1"/>
</dbReference>
<dbReference type="InterPro" id="IPR040678">
    <property type="entry name" value="AbrB_C"/>
</dbReference>
<protein>
    <submittedName>
        <fullName evidence="3">AbrB family transcriptional regulator</fullName>
    </submittedName>
</protein>
<dbReference type="SUPFAM" id="SSF89447">
    <property type="entry name" value="AbrB/MazE/MraZ-like"/>
    <property type="match status" value="1"/>
</dbReference>
<evidence type="ECO:0000313" key="4">
    <source>
        <dbReference type="Proteomes" id="UP000190696"/>
    </source>
</evidence>
<dbReference type="SMART" id="SM00966">
    <property type="entry name" value="SpoVT_AbrB"/>
    <property type="match status" value="1"/>
</dbReference>
<dbReference type="NCBIfam" id="TIGR01439">
    <property type="entry name" value="lp_hng_hel_AbrB"/>
    <property type="match status" value="1"/>
</dbReference>
<dbReference type="Pfam" id="PF04014">
    <property type="entry name" value="MazE_antitoxin"/>
    <property type="match status" value="1"/>
</dbReference>
<accession>A0A1S9T1G0</accession>
<dbReference type="PROSITE" id="PS51740">
    <property type="entry name" value="SPOVT_ABRB"/>
    <property type="match status" value="1"/>
</dbReference>
<proteinExistence type="predicted"/>
<dbReference type="AlphaFoldDB" id="A0A1S9T1G0"/>
<comment type="caution">
    <text evidence="3">The sequence shown here is derived from an EMBL/GenBank/DDBJ whole genome shotgun (WGS) entry which is preliminary data.</text>
</comment>
<organism evidence="3 4">
    <name type="scientific">Bacillus mycoides</name>
    <dbReference type="NCBI Taxonomy" id="1405"/>
    <lineage>
        <taxon>Bacteria</taxon>
        <taxon>Bacillati</taxon>
        <taxon>Bacillota</taxon>
        <taxon>Bacilli</taxon>
        <taxon>Bacillales</taxon>
        <taxon>Bacillaceae</taxon>
        <taxon>Bacillus</taxon>
        <taxon>Bacillus cereus group</taxon>
    </lineage>
</organism>